<evidence type="ECO:0008006" key="3">
    <source>
        <dbReference type="Google" id="ProtNLM"/>
    </source>
</evidence>
<reference evidence="1 2" key="1">
    <citation type="submission" date="2017-09" db="EMBL/GenBank/DDBJ databases">
        <title>Depth-based differentiation of microbial function through sediment-hosted aquifers and enrichment of novel symbionts in the deep terrestrial subsurface.</title>
        <authorList>
            <person name="Probst A.J."/>
            <person name="Ladd B."/>
            <person name="Jarett J.K."/>
            <person name="Geller-Mcgrath D.E."/>
            <person name="Sieber C.M."/>
            <person name="Emerson J.B."/>
            <person name="Anantharaman K."/>
            <person name="Thomas B.C."/>
            <person name="Malmstrom R."/>
            <person name="Stieglmeier M."/>
            <person name="Klingl A."/>
            <person name="Woyke T."/>
            <person name="Ryan C.M."/>
            <person name="Banfield J.F."/>
        </authorList>
    </citation>
    <scope>NUCLEOTIDE SEQUENCE [LARGE SCALE GENOMIC DNA]</scope>
    <source>
        <strain evidence="1">CG23_combo_of_CG06-09_8_20_14_all_40_14</strain>
    </source>
</reference>
<accession>A0A2G9XCW9</accession>
<proteinExistence type="predicted"/>
<comment type="caution">
    <text evidence="1">The sequence shown here is derived from an EMBL/GenBank/DDBJ whole genome shotgun (WGS) entry which is preliminary data.</text>
</comment>
<evidence type="ECO:0000313" key="2">
    <source>
        <dbReference type="Proteomes" id="UP000231388"/>
    </source>
</evidence>
<organism evidence="1 2">
    <name type="scientific">candidate division WWE3 bacterium CG23_combo_of_CG06-09_8_20_14_all_40_14</name>
    <dbReference type="NCBI Taxonomy" id="1975095"/>
    <lineage>
        <taxon>Bacteria</taxon>
        <taxon>Katanobacteria</taxon>
    </lineage>
</organism>
<sequence length="264" mass="30270">MKTILRTTVRHILGFLTRLTIKKHHSTVIAIIGNGETSVAREILYENIHQRYPARRNLEILEAEFSIPLTVLGILTYPSNIVKWPNLIMSSLLKTLYLKPNPHFLIIEIPEINKKIINFWLTRLTPQYILILGKSKYTPKLSQKNIYSNTKAIFRKIGIKETIKELPQPRIKILKGIRNATIIDAASYYTPPPIKSVLEILDKKTKGRIILFSDLEKDSTVALKAFPSAIINPKNLEIQPTDILIIRGNKLKTQNLLNKFINHP</sequence>
<dbReference type="AlphaFoldDB" id="A0A2G9XCW9"/>
<name>A0A2G9XCW9_UNCKA</name>
<evidence type="ECO:0000313" key="1">
    <source>
        <dbReference type="EMBL" id="PIP04812.1"/>
    </source>
</evidence>
<dbReference type="EMBL" id="PCQY01000006">
    <property type="protein sequence ID" value="PIP04812.1"/>
    <property type="molecule type" value="Genomic_DNA"/>
</dbReference>
<protein>
    <recommendedName>
        <fullName evidence="3">Mur ligase central domain-containing protein</fullName>
    </recommendedName>
</protein>
<dbReference type="Proteomes" id="UP000231388">
    <property type="component" value="Unassembled WGS sequence"/>
</dbReference>
<gene>
    <name evidence="1" type="ORF">COX53_00420</name>
</gene>